<comment type="caution">
    <text evidence="5">The sequence shown here is derived from an EMBL/GenBank/DDBJ whole genome shotgun (WGS) entry which is preliminary data.</text>
</comment>
<keyword evidence="2" id="KW-0472">Membrane</keyword>
<dbReference type="OrthoDB" id="5946976at2759"/>
<proteinExistence type="inferred from homology"/>
<evidence type="ECO:0000313" key="5">
    <source>
        <dbReference type="EMBL" id="KAG4415579.1"/>
    </source>
</evidence>
<dbReference type="Pfam" id="PF00144">
    <property type="entry name" value="Beta-lactamase"/>
    <property type="match status" value="1"/>
</dbReference>
<dbReference type="InterPro" id="IPR021860">
    <property type="entry name" value="Peptidase_S12_Pab87-rel_C"/>
</dbReference>
<feature type="transmembrane region" description="Helical" evidence="2">
    <location>
        <begin position="12"/>
        <end position="32"/>
    </location>
</feature>
<gene>
    <name evidence="5" type="ORF">IFR04_011299</name>
</gene>
<dbReference type="InterPro" id="IPR012338">
    <property type="entry name" value="Beta-lactam/transpept-like"/>
</dbReference>
<keyword evidence="2" id="KW-1133">Transmembrane helix</keyword>
<evidence type="ECO:0000256" key="2">
    <source>
        <dbReference type="SAM" id="Phobius"/>
    </source>
</evidence>
<evidence type="ECO:0000313" key="6">
    <source>
        <dbReference type="Proteomes" id="UP000664132"/>
    </source>
</evidence>
<accession>A0A8H7T5K7</accession>
<evidence type="ECO:0008006" key="7">
    <source>
        <dbReference type="Google" id="ProtNLM"/>
    </source>
</evidence>
<name>A0A8H7T5K7_9HELO</name>
<dbReference type="InterPro" id="IPR001466">
    <property type="entry name" value="Beta-lactam-related"/>
</dbReference>
<dbReference type="InterPro" id="IPR050491">
    <property type="entry name" value="AmpC-like"/>
</dbReference>
<reference evidence="5" key="1">
    <citation type="submission" date="2021-02" db="EMBL/GenBank/DDBJ databases">
        <title>Genome sequence Cadophora malorum strain M34.</title>
        <authorList>
            <person name="Stefanovic E."/>
            <person name="Vu D."/>
            <person name="Scully C."/>
            <person name="Dijksterhuis J."/>
            <person name="Roader J."/>
            <person name="Houbraken J."/>
        </authorList>
    </citation>
    <scope>NUCLEOTIDE SEQUENCE</scope>
    <source>
        <strain evidence="5">M34</strain>
    </source>
</reference>
<evidence type="ECO:0000256" key="1">
    <source>
        <dbReference type="ARBA" id="ARBA00038215"/>
    </source>
</evidence>
<evidence type="ECO:0000259" key="3">
    <source>
        <dbReference type="Pfam" id="PF00144"/>
    </source>
</evidence>
<dbReference type="PANTHER" id="PTHR46825:SF14">
    <property type="entry name" value="BETA-LACTAMASE-RELATED DOMAIN-CONTAINING PROTEIN"/>
    <property type="match status" value="1"/>
</dbReference>
<keyword evidence="2" id="KW-0812">Transmembrane</keyword>
<protein>
    <recommendedName>
        <fullName evidence="7">Beta-lactamase/transpeptidase-like protein</fullName>
    </recommendedName>
</protein>
<dbReference type="Gene3D" id="2.40.128.600">
    <property type="match status" value="1"/>
</dbReference>
<dbReference type="Pfam" id="PF11954">
    <property type="entry name" value="DUF3471"/>
    <property type="match status" value="1"/>
</dbReference>
<dbReference type="Gene3D" id="3.40.710.10">
    <property type="entry name" value="DD-peptidase/beta-lactamase superfamily"/>
    <property type="match status" value="1"/>
</dbReference>
<dbReference type="EMBL" id="JAFJYH010000217">
    <property type="protein sequence ID" value="KAG4415579.1"/>
    <property type="molecule type" value="Genomic_DNA"/>
</dbReference>
<sequence>MDLHFRAVRFRANPFVLIPCFGFISIVLLWSFSNIVQGPEERLGKTPTMDSAELQKRLSQQRSTIEEIVRLTGTAGLTYGVIQRGKVIHTENFGYRDVDKKEPVDEYTIFPVASLTKSMVAAAVGMLVEEKKLDWDTLVKDILPEWHVSDPTVYNTTTIVDCLAHRTGLQMNNYWLESNNNIVIPLSDSMKLLNALKPVKPFRRQWQYNNLGYDLASHVIEKLSGMSWNQMIQSRIFDPLEMHRTGTHENFAGPDNASKAYGSLSNGSPVRIGDSQIGDNTIAGAGGGVRSCLTDMLKLMKVWLEAGEHQLRTGLTSTPELPLKQVSHIMSAKIPTSSSSYRETSYGMGWARTQLPGPMGVIGLNGLWLPGRPGTANGFPIVAKSKPSQLVIYHQGSNPGVLASASLLPESQSAIVVLSNTLALNDCADWVGQLLVETVLGVDEAKNDYLQITKDTVASALAWYTPMAKELRENRSLEMPRNPQEYAGIYYNEAETIHIDVYSDGKKLSFAFQGLEDEVWDLRPWEGDVFTWLPESRDIIASRGRFTFQSPDYYKIKFSVSETGVVEKLTWVHEGWNLPEGEDFYRIEDQGQAAQKPL</sequence>
<organism evidence="5 6">
    <name type="scientific">Cadophora malorum</name>
    <dbReference type="NCBI Taxonomy" id="108018"/>
    <lineage>
        <taxon>Eukaryota</taxon>
        <taxon>Fungi</taxon>
        <taxon>Dikarya</taxon>
        <taxon>Ascomycota</taxon>
        <taxon>Pezizomycotina</taxon>
        <taxon>Leotiomycetes</taxon>
        <taxon>Helotiales</taxon>
        <taxon>Ploettnerulaceae</taxon>
        <taxon>Cadophora</taxon>
    </lineage>
</organism>
<keyword evidence="6" id="KW-1185">Reference proteome</keyword>
<dbReference type="PANTHER" id="PTHR46825">
    <property type="entry name" value="D-ALANYL-D-ALANINE-CARBOXYPEPTIDASE/ENDOPEPTIDASE AMPH"/>
    <property type="match status" value="1"/>
</dbReference>
<feature type="domain" description="Peptidase S12 Pab87-related C-terminal" evidence="4">
    <location>
        <begin position="484"/>
        <end position="572"/>
    </location>
</feature>
<dbReference type="Proteomes" id="UP000664132">
    <property type="component" value="Unassembled WGS sequence"/>
</dbReference>
<evidence type="ECO:0000259" key="4">
    <source>
        <dbReference type="Pfam" id="PF11954"/>
    </source>
</evidence>
<dbReference type="AlphaFoldDB" id="A0A8H7T5K7"/>
<comment type="similarity">
    <text evidence="1">Belongs to the peptidase S12 family.</text>
</comment>
<feature type="domain" description="Beta-lactamase-related" evidence="3">
    <location>
        <begin position="64"/>
        <end position="424"/>
    </location>
</feature>
<dbReference type="SUPFAM" id="SSF56601">
    <property type="entry name" value="beta-lactamase/transpeptidase-like"/>
    <property type="match status" value="1"/>
</dbReference>